<dbReference type="InterPro" id="IPR008030">
    <property type="entry name" value="NmrA-like"/>
</dbReference>
<keyword evidence="5" id="KW-1185">Reference proteome</keyword>
<dbReference type="CDD" id="cd05259">
    <property type="entry name" value="PCBER_SDR_a"/>
    <property type="match status" value="1"/>
</dbReference>
<accession>A0AAQ3M2A4</accession>
<dbReference type="InterPro" id="IPR051609">
    <property type="entry name" value="NmrA/Isoflavone_reductase-like"/>
</dbReference>
<dbReference type="SUPFAM" id="SSF51735">
    <property type="entry name" value="NAD(P)-binding Rossmann-fold domains"/>
    <property type="match status" value="1"/>
</dbReference>
<evidence type="ECO:0000259" key="3">
    <source>
        <dbReference type="Pfam" id="PF05368"/>
    </source>
</evidence>
<dbReference type="PANTHER" id="PTHR47706:SF7">
    <property type="entry name" value="CIPA-LIKE, PUTATIVE (AFU_ORTHOLOGUE AFUA_1G01630)-RELATED"/>
    <property type="match status" value="1"/>
</dbReference>
<name>A0AAQ3M2A4_9PEZI</name>
<dbReference type="Gene3D" id="3.90.25.10">
    <property type="entry name" value="UDP-galactose 4-epimerase, domain 1"/>
    <property type="match status" value="1"/>
</dbReference>
<dbReference type="GO" id="GO:0016491">
    <property type="term" value="F:oxidoreductase activity"/>
    <property type="evidence" value="ECO:0007669"/>
    <property type="project" value="UniProtKB-KW"/>
</dbReference>
<dbReference type="Proteomes" id="UP001303373">
    <property type="component" value="Chromosome 4"/>
</dbReference>
<feature type="domain" description="NmrA-like" evidence="3">
    <location>
        <begin position="5"/>
        <end position="152"/>
    </location>
</feature>
<evidence type="ECO:0000313" key="4">
    <source>
        <dbReference type="EMBL" id="WPH00018.1"/>
    </source>
</evidence>
<proteinExistence type="predicted"/>
<dbReference type="InterPro" id="IPR045312">
    <property type="entry name" value="PCBER-like"/>
</dbReference>
<evidence type="ECO:0000256" key="1">
    <source>
        <dbReference type="ARBA" id="ARBA00022857"/>
    </source>
</evidence>
<evidence type="ECO:0000256" key="2">
    <source>
        <dbReference type="ARBA" id="ARBA00023002"/>
    </source>
</evidence>
<dbReference type="Pfam" id="PF05368">
    <property type="entry name" value="NmrA"/>
    <property type="match status" value="1"/>
</dbReference>
<evidence type="ECO:0000313" key="5">
    <source>
        <dbReference type="Proteomes" id="UP001303373"/>
    </source>
</evidence>
<gene>
    <name evidence="4" type="ORF">R9X50_00284100</name>
</gene>
<reference evidence="4 5" key="1">
    <citation type="submission" date="2023-11" db="EMBL/GenBank/DDBJ databases">
        <title>An acidophilic fungus is an integral part of prey digestion in a carnivorous sundew plant.</title>
        <authorList>
            <person name="Tsai I.J."/>
        </authorList>
    </citation>
    <scope>NUCLEOTIDE SEQUENCE [LARGE SCALE GENOMIC DNA]</scope>
    <source>
        <strain evidence="4">169a</strain>
    </source>
</reference>
<organism evidence="4 5">
    <name type="scientific">Acrodontium crateriforme</name>
    <dbReference type="NCBI Taxonomy" id="150365"/>
    <lineage>
        <taxon>Eukaryota</taxon>
        <taxon>Fungi</taxon>
        <taxon>Dikarya</taxon>
        <taxon>Ascomycota</taxon>
        <taxon>Pezizomycotina</taxon>
        <taxon>Dothideomycetes</taxon>
        <taxon>Dothideomycetidae</taxon>
        <taxon>Mycosphaerellales</taxon>
        <taxon>Teratosphaeriaceae</taxon>
        <taxon>Acrodontium</taxon>
    </lineage>
</organism>
<dbReference type="EMBL" id="CP138583">
    <property type="protein sequence ID" value="WPH00018.1"/>
    <property type="molecule type" value="Genomic_DNA"/>
</dbReference>
<keyword evidence="2" id="KW-0560">Oxidoreductase</keyword>
<dbReference type="PANTHER" id="PTHR47706">
    <property type="entry name" value="NMRA-LIKE FAMILY PROTEIN"/>
    <property type="match status" value="1"/>
</dbReference>
<keyword evidence="1" id="KW-0521">NADP</keyword>
<sequence length="322" mass="35313">MSSIKNIAIVGAGGQIGKIITSAILAQGKHNLTAITRPDSTSTMPSGLHAVKKADYTSHESLVAAMQGQDALIITMNVLAPRDSQTKLIDAAADAGVKWIMPNEYGADLRDSQMGKDNFLGAPQQAVRDYIENKEGVNWVSVACSFWYEFSLGGTEIRYGFDFKEKTLTLFDKGDVKITTSTWPQVGRAVAKIFALPDEAEGDALSLSKTKNRAVHISSFCVSQLDMLASVLRVTGDKESDWTITQEDSHDRYKRAVKMFQEGNFMGFGMLLYARAFYPEDPADGSKKLQNEALGLPEEDFDDFTRIGVDMGMRASSWSAHV</sequence>
<dbReference type="Gene3D" id="3.40.50.720">
    <property type="entry name" value="NAD(P)-binding Rossmann-like Domain"/>
    <property type="match status" value="1"/>
</dbReference>
<dbReference type="InterPro" id="IPR036291">
    <property type="entry name" value="NAD(P)-bd_dom_sf"/>
</dbReference>
<dbReference type="AlphaFoldDB" id="A0AAQ3M2A4"/>
<protein>
    <recommendedName>
        <fullName evidence="3">NmrA-like domain-containing protein</fullName>
    </recommendedName>
</protein>